<protein>
    <recommendedName>
        <fullName evidence="2">AAA+ ATPase domain-containing protein</fullName>
    </recommendedName>
</protein>
<dbReference type="Pfam" id="PF22942">
    <property type="entry name" value="DUF7025"/>
    <property type="match status" value="1"/>
</dbReference>
<dbReference type="InterPro" id="IPR003959">
    <property type="entry name" value="ATPase_AAA_core"/>
</dbReference>
<dbReference type="SMART" id="SM00382">
    <property type="entry name" value="AAA"/>
    <property type="match status" value="1"/>
</dbReference>
<feature type="domain" description="AAA+ ATPase" evidence="2">
    <location>
        <begin position="486"/>
        <end position="611"/>
    </location>
</feature>
<proteinExistence type="predicted"/>
<accession>A0A9P8HZL1</accession>
<reference evidence="3" key="1">
    <citation type="submission" date="2021-03" db="EMBL/GenBank/DDBJ databases">
        <title>Comparative genomics and phylogenomic investigation of the class Geoglossomycetes provide insights into ecological specialization and systematics.</title>
        <authorList>
            <person name="Melie T."/>
            <person name="Pirro S."/>
            <person name="Miller A.N."/>
            <person name="Quandt A."/>
        </authorList>
    </citation>
    <scope>NUCLEOTIDE SEQUENCE</scope>
    <source>
        <strain evidence="3">GBOQ0MN5Z8</strain>
    </source>
</reference>
<dbReference type="Proteomes" id="UP000698800">
    <property type="component" value="Unassembled WGS sequence"/>
</dbReference>
<comment type="caution">
    <text evidence="3">The sequence shown here is derived from an EMBL/GenBank/DDBJ whole genome shotgun (WGS) entry which is preliminary data.</text>
</comment>
<evidence type="ECO:0000256" key="1">
    <source>
        <dbReference type="SAM" id="MobiDB-lite"/>
    </source>
</evidence>
<evidence type="ECO:0000313" key="3">
    <source>
        <dbReference type="EMBL" id="KAH0538656.1"/>
    </source>
</evidence>
<dbReference type="PANTHER" id="PTHR46411">
    <property type="entry name" value="FAMILY ATPASE, PUTATIVE-RELATED"/>
    <property type="match status" value="1"/>
</dbReference>
<feature type="region of interest" description="Disordered" evidence="1">
    <location>
        <begin position="1"/>
        <end position="46"/>
    </location>
</feature>
<dbReference type="InterPro" id="IPR054289">
    <property type="entry name" value="DUF7025"/>
</dbReference>
<dbReference type="Gene3D" id="3.40.50.300">
    <property type="entry name" value="P-loop containing nucleotide triphosphate hydrolases"/>
    <property type="match status" value="1"/>
</dbReference>
<dbReference type="InterPro" id="IPR027417">
    <property type="entry name" value="P-loop_NTPase"/>
</dbReference>
<name>A0A9P8HZL1_9PEZI</name>
<dbReference type="Pfam" id="PF00004">
    <property type="entry name" value="AAA"/>
    <property type="match status" value="1"/>
</dbReference>
<gene>
    <name evidence="3" type="ORF">FGG08_004793</name>
</gene>
<dbReference type="EMBL" id="JAGHQL010000101">
    <property type="protein sequence ID" value="KAH0538656.1"/>
    <property type="molecule type" value="Genomic_DNA"/>
</dbReference>
<dbReference type="AlphaFoldDB" id="A0A9P8HZL1"/>
<dbReference type="CDD" id="cd19481">
    <property type="entry name" value="RecA-like_protease"/>
    <property type="match status" value="1"/>
</dbReference>
<dbReference type="InterPro" id="IPR003593">
    <property type="entry name" value="AAA+_ATPase"/>
</dbReference>
<evidence type="ECO:0000313" key="4">
    <source>
        <dbReference type="Proteomes" id="UP000698800"/>
    </source>
</evidence>
<keyword evidence="4" id="KW-1185">Reference proteome</keyword>
<sequence length="703" mass="79780">MFGGGPPRRGRRLPPPPPIFDSYPRAGPGPTTEEREQQFSTSNRGTKCELKQLDGRYDAQGNYNITDSSVSMLSDDADTEPHSEYALVSTRVYGPDGLYQSTQLEIKSRLIKRALRKVIKFYPGQPVDTSEVIFNDPPKPLFHYRKELEDYKHTKADDETKKHLDLLFKFVDSLIGAQVERFKDLTKLGLISFPLVWMLFKPGDIVFTEKDGHPQAFMISQIEPTRSFIGKSWQITCVGTGYDGVNFGKVFEFIKINQFEGAREITTLKVYPLRYHPQEIKIRHQLLERGKRFLELRGRQHMSYKGMAHVLTARYKHGYEVDDSGMEGERIFQSSLVSGRVMIDCETFCRVNSGNRIRFDGPAVPYNVQLQVFDGPTSTGGHEPETGIHATVTVTTDTENKSKRPVLSTLSEKDILLCPPFVLGFSLLNKKWCRFIIDHVKEVELNAEAFDHLIIADSHKDLIQAMVESHVEGDDSFDDIIQGKGKSLIFLLHGAPGVGKTLTAESIADYTKRPLYMVSSGELGTDPVEVEEKLTHVLDIATTWKAIVLLDEADVFLQQRSGSDVKRNALVSIFLRLLEYYEGILFLTSNRVESFDLAFKSRIHVALSYPELTVPVRHQLWKDFLLRIPEDKRDLDFERDLLTLEKEEINGRQIKNACKTAAALARKKGEKLGISHLETTLATIREFEKDFSGAVSHQRTDNE</sequence>
<dbReference type="GO" id="GO:0016887">
    <property type="term" value="F:ATP hydrolysis activity"/>
    <property type="evidence" value="ECO:0007669"/>
    <property type="project" value="InterPro"/>
</dbReference>
<evidence type="ECO:0000259" key="2">
    <source>
        <dbReference type="SMART" id="SM00382"/>
    </source>
</evidence>
<organism evidence="3 4">
    <name type="scientific">Glutinoglossum americanum</name>
    <dbReference type="NCBI Taxonomy" id="1670608"/>
    <lineage>
        <taxon>Eukaryota</taxon>
        <taxon>Fungi</taxon>
        <taxon>Dikarya</taxon>
        <taxon>Ascomycota</taxon>
        <taxon>Pezizomycotina</taxon>
        <taxon>Geoglossomycetes</taxon>
        <taxon>Geoglossales</taxon>
        <taxon>Geoglossaceae</taxon>
        <taxon>Glutinoglossum</taxon>
    </lineage>
</organism>
<dbReference type="SUPFAM" id="SSF52540">
    <property type="entry name" value="P-loop containing nucleoside triphosphate hydrolases"/>
    <property type="match status" value="1"/>
</dbReference>
<dbReference type="PANTHER" id="PTHR46411:SF3">
    <property type="entry name" value="AAA+ ATPASE DOMAIN-CONTAINING PROTEIN"/>
    <property type="match status" value="1"/>
</dbReference>
<dbReference type="GO" id="GO:0005524">
    <property type="term" value="F:ATP binding"/>
    <property type="evidence" value="ECO:0007669"/>
    <property type="project" value="InterPro"/>
</dbReference>
<dbReference type="OrthoDB" id="10042665at2759"/>